<evidence type="ECO:0000313" key="4">
    <source>
        <dbReference type="Proteomes" id="UP000039865"/>
    </source>
</evidence>
<feature type="transmembrane region" description="Helical" evidence="1">
    <location>
        <begin position="155"/>
        <end position="176"/>
    </location>
</feature>
<reference evidence="3 4" key="1">
    <citation type="submission" date="2014-06" db="EMBL/GenBank/DDBJ databases">
        <authorList>
            <person name="Swart Estienne"/>
        </authorList>
    </citation>
    <scope>NUCLEOTIDE SEQUENCE [LARGE SCALE GENOMIC DNA]</scope>
    <source>
        <strain evidence="3 4">130c</strain>
    </source>
</reference>
<dbReference type="EMBL" id="CCKQ01006924">
    <property type="protein sequence ID" value="CDW78258.1"/>
    <property type="molecule type" value="Genomic_DNA"/>
</dbReference>
<feature type="domain" description="CWH43-like N-terminal" evidence="2">
    <location>
        <begin position="76"/>
        <end position="278"/>
    </location>
</feature>
<sequence length="291" mass="33042">MQNYIQTGVDQNGFLVYHPSQQSNNKFRLKESEPTQQHKIVPSLLLPQQNKKNYGSWFSKFFIIDDGVISLSLKDLTLILSFGISITLILMCVVACSEKEFVCTSKDFPMVSDVIALPMYDRTFIILTAIMMFGVQQVNIRAFYKKLYGIVSDQYNDFLIILGGLSCIALPLIGVFDEHQWGPVHGTCAFIFFGGFGFYCILLGRALYQNKDKFPASQQRSIKLMMNNTWGLLIFLVAFLISIALVKSSVPTPFIEWATVLYFVNFFAIASFTNDFYDSVHEDGKLIPKQD</sequence>
<organism evidence="3 4">
    <name type="scientific">Stylonychia lemnae</name>
    <name type="common">Ciliate</name>
    <dbReference type="NCBI Taxonomy" id="5949"/>
    <lineage>
        <taxon>Eukaryota</taxon>
        <taxon>Sar</taxon>
        <taxon>Alveolata</taxon>
        <taxon>Ciliophora</taxon>
        <taxon>Intramacronucleata</taxon>
        <taxon>Spirotrichea</taxon>
        <taxon>Stichotrichia</taxon>
        <taxon>Sporadotrichida</taxon>
        <taxon>Oxytrichidae</taxon>
        <taxon>Stylonychinae</taxon>
        <taxon>Stylonychia</taxon>
    </lineage>
</organism>
<dbReference type="AlphaFoldDB" id="A0A078ABV3"/>
<keyword evidence="1" id="KW-0472">Membrane</keyword>
<name>A0A078ABV3_STYLE</name>
<evidence type="ECO:0000256" key="1">
    <source>
        <dbReference type="SAM" id="Phobius"/>
    </source>
</evidence>
<accession>A0A078ABV3</accession>
<proteinExistence type="predicted"/>
<keyword evidence="1" id="KW-1133">Transmembrane helix</keyword>
<feature type="transmembrane region" description="Helical" evidence="1">
    <location>
        <begin position="254"/>
        <end position="272"/>
    </location>
</feature>
<feature type="transmembrane region" description="Helical" evidence="1">
    <location>
        <begin position="229"/>
        <end position="248"/>
    </location>
</feature>
<evidence type="ECO:0000259" key="2">
    <source>
        <dbReference type="Pfam" id="PF10277"/>
    </source>
</evidence>
<evidence type="ECO:0000313" key="3">
    <source>
        <dbReference type="EMBL" id="CDW78258.1"/>
    </source>
</evidence>
<dbReference type="InParanoid" id="A0A078ABV3"/>
<gene>
    <name evidence="3" type="primary">Contig19743.g20944</name>
    <name evidence="3" type="ORF">STYLEM_7233</name>
</gene>
<keyword evidence="4" id="KW-1185">Reference proteome</keyword>
<feature type="transmembrane region" description="Helical" evidence="1">
    <location>
        <begin position="76"/>
        <end position="97"/>
    </location>
</feature>
<dbReference type="Proteomes" id="UP000039865">
    <property type="component" value="Unassembled WGS sequence"/>
</dbReference>
<keyword evidence="1" id="KW-0812">Transmembrane</keyword>
<protein>
    <recommendedName>
        <fullName evidence="2">CWH43-like N-terminal domain-containing protein</fullName>
    </recommendedName>
</protein>
<dbReference type="InterPro" id="IPR019402">
    <property type="entry name" value="CWH43_N"/>
</dbReference>
<dbReference type="OrthoDB" id="320207at2759"/>
<dbReference type="Pfam" id="PF10277">
    <property type="entry name" value="Frag1"/>
    <property type="match status" value="1"/>
</dbReference>
<feature type="transmembrane region" description="Helical" evidence="1">
    <location>
        <begin position="182"/>
        <end position="208"/>
    </location>
</feature>
<feature type="transmembrane region" description="Helical" evidence="1">
    <location>
        <begin position="117"/>
        <end position="135"/>
    </location>
</feature>